<sequence length="59" mass="6709">MPHDKKDTEKTKLAASSPASYCDYQQLQKCLKENNGDRSKCLKEWNAFSSTCNKKNPTP</sequence>
<dbReference type="EMBL" id="QTSX02002876">
    <property type="protein sequence ID" value="KAJ9073998.1"/>
    <property type="molecule type" value="Genomic_DNA"/>
</dbReference>
<organism evidence="1 2">
    <name type="scientific">Entomophthora muscae</name>
    <dbReference type="NCBI Taxonomy" id="34485"/>
    <lineage>
        <taxon>Eukaryota</taxon>
        <taxon>Fungi</taxon>
        <taxon>Fungi incertae sedis</taxon>
        <taxon>Zoopagomycota</taxon>
        <taxon>Entomophthoromycotina</taxon>
        <taxon>Entomophthoromycetes</taxon>
        <taxon>Entomophthorales</taxon>
        <taxon>Entomophthoraceae</taxon>
        <taxon>Entomophthora</taxon>
    </lineage>
</organism>
<evidence type="ECO:0000313" key="2">
    <source>
        <dbReference type="Proteomes" id="UP001165960"/>
    </source>
</evidence>
<gene>
    <name evidence="1" type="ORF">DSO57_1010755</name>
</gene>
<comment type="caution">
    <text evidence="1">The sequence shown here is derived from an EMBL/GenBank/DDBJ whole genome shotgun (WGS) entry which is preliminary data.</text>
</comment>
<name>A0ACC2THH4_9FUNG</name>
<dbReference type="Proteomes" id="UP001165960">
    <property type="component" value="Unassembled WGS sequence"/>
</dbReference>
<accession>A0ACC2THH4</accession>
<reference evidence="1" key="1">
    <citation type="submission" date="2022-04" db="EMBL/GenBank/DDBJ databases">
        <title>Genome of the entomopathogenic fungus Entomophthora muscae.</title>
        <authorList>
            <person name="Elya C."/>
            <person name="Lovett B.R."/>
            <person name="Lee E."/>
            <person name="Macias A.M."/>
            <person name="Hajek A.E."/>
            <person name="De Bivort B.L."/>
            <person name="Kasson M.T."/>
            <person name="De Fine Licht H.H."/>
            <person name="Stajich J.E."/>
        </authorList>
    </citation>
    <scope>NUCLEOTIDE SEQUENCE</scope>
    <source>
        <strain evidence="1">Berkeley</strain>
    </source>
</reference>
<proteinExistence type="predicted"/>
<protein>
    <submittedName>
        <fullName evidence="1">Uncharacterized protein</fullName>
    </submittedName>
</protein>
<keyword evidence="2" id="KW-1185">Reference proteome</keyword>
<evidence type="ECO:0000313" key="1">
    <source>
        <dbReference type="EMBL" id="KAJ9073998.1"/>
    </source>
</evidence>